<evidence type="ECO:0000313" key="2">
    <source>
        <dbReference type="Proteomes" id="UP000077098"/>
    </source>
</evidence>
<sequence length="88" mass="9749">MPRGLISELEMAAAKGDFHPTELSLLLDRAVDMTRLLMRENHDDETAKGVVYCLSIASRRAHRLSKDEATEILLGAADALRIMLGKKT</sequence>
<accession>A0A176X1Y2</accession>
<dbReference type="AlphaFoldDB" id="A0A176X1Y2"/>
<comment type="caution">
    <text evidence="1">The sequence shown here is derived from an EMBL/GenBank/DDBJ whole genome shotgun (WGS) entry which is preliminary data.</text>
</comment>
<name>A0A176X1Y2_AGRTU</name>
<proteinExistence type="predicted"/>
<dbReference type="Proteomes" id="UP000077098">
    <property type="component" value="Unassembled WGS sequence"/>
</dbReference>
<organism evidence="1 2">
    <name type="scientific">Agrobacterium tumefaciens</name>
    <dbReference type="NCBI Taxonomy" id="358"/>
    <lineage>
        <taxon>Bacteria</taxon>
        <taxon>Pseudomonadati</taxon>
        <taxon>Pseudomonadota</taxon>
        <taxon>Alphaproteobacteria</taxon>
        <taxon>Hyphomicrobiales</taxon>
        <taxon>Rhizobiaceae</taxon>
        <taxon>Rhizobium/Agrobacterium group</taxon>
        <taxon>Agrobacterium</taxon>
        <taxon>Agrobacterium tumefaciens complex</taxon>
    </lineage>
</organism>
<evidence type="ECO:0000313" key="1">
    <source>
        <dbReference type="EMBL" id="OAE40686.1"/>
    </source>
</evidence>
<reference evidence="1 2" key="1">
    <citation type="submission" date="2016-05" db="EMBL/GenBank/DDBJ databases">
        <authorList>
            <person name="Lavstsen T."/>
            <person name="Jespersen J.S."/>
        </authorList>
    </citation>
    <scope>NUCLEOTIDE SEQUENCE [LARGE SCALE GENOMIC DNA]</scope>
    <source>
        <strain evidence="1 2">KCJ1736</strain>
    </source>
</reference>
<protein>
    <submittedName>
        <fullName evidence="1">Uncharacterized protein</fullName>
    </submittedName>
</protein>
<dbReference type="EMBL" id="LXPS01000036">
    <property type="protein sequence ID" value="OAE40686.1"/>
    <property type="molecule type" value="Genomic_DNA"/>
</dbReference>
<gene>
    <name evidence="1" type="ORF">A7J57_10530</name>
</gene>